<dbReference type="Gene3D" id="3.30.420.10">
    <property type="entry name" value="Ribonuclease H-like superfamily/Ribonuclease H"/>
    <property type="match status" value="1"/>
</dbReference>
<keyword evidence="4" id="KW-0378">Hydrolase</keyword>
<dbReference type="InterPro" id="IPR012337">
    <property type="entry name" value="RNaseH-like_sf"/>
</dbReference>
<evidence type="ECO:0000259" key="8">
    <source>
        <dbReference type="SMART" id="SM00479"/>
    </source>
</evidence>
<keyword evidence="5" id="KW-0269">Exonuclease</keyword>
<evidence type="ECO:0000256" key="3">
    <source>
        <dbReference type="ARBA" id="ARBA00022723"/>
    </source>
</evidence>
<dbReference type="InterPro" id="IPR013520">
    <property type="entry name" value="Ribonucl_H"/>
</dbReference>
<dbReference type="SMART" id="SM00479">
    <property type="entry name" value="EXOIII"/>
    <property type="match status" value="1"/>
</dbReference>
<dbReference type="FunFam" id="3.30.420.10:FF:000040">
    <property type="entry name" value="Exonuclease family protein"/>
    <property type="match status" value="1"/>
</dbReference>
<reference evidence="9" key="1">
    <citation type="submission" date="2015-03" db="EMBL/GenBank/DDBJ databases">
        <title>A transcriptome of Araucaria cunninghamii, an australian fine timber species.</title>
        <authorList>
            <person name="Jing Yi C.J.Y."/>
            <person name="Yin San L.Y.S."/>
            <person name="Abdul Karim S.S."/>
            <person name="Wan Azmi N.N."/>
            <person name="Hercus R.R."/>
            <person name="Croft L.L."/>
        </authorList>
    </citation>
    <scope>NUCLEOTIDE SEQUENCE</scope>
    <source>
        <strain evidence="9">MI0301</strain>
        <tissue evidence="9">Leaf</tissue>
    </source>
</reference>
<dbReference type="EMBL" id="GCKF01039298">
    <property type="protein sequence ID" value="JAG95870.1"/>
    <property type="molecule type" value="Transcribed_RNA"/>
</dbReference>
<comment type="cofactor">
    <cofactor evidence="1">
        <name>Mg(2+)</name>
        <dbReference type="ChEBI" id="CHEBI:18420"/>
    </cofactor>
</comment>
<sequence length="524" mass="58439">MEVGEGSPEIVFFDVETTIPWRKGQRFVLLEFGAILVCPRKLVELQSFSTLLRPEDLSAVSEASTKCNGISREAVAGAPRFQDVADKIFDLLDGRVWAGHNVVSFDCVRIREAFADIGRPAPTAKGIIDSLRLLQNKFGRRAGNLKMATLANYFGLGSQKHRSLDDVRMNLEVLKYCATVLFLEENYPDVLLDEMSSTPLKLEMPDVSSSRSQRGKASGGTLSEGKVGKPSKKKSPEKNSVKIVSNSSVKENKEVSNSRLKEIKKLSGAPIKAMNSEADNGHFDLTDMNRLQSILAQGQALQEEHVGASSNPSNLVLVSVTEQSESNQSQCFLEPHEISTSYLRTSFIRRWGTEKMILLHKDLPLLMSSRKMKIRFGISKKFFVPTGKPKLSFVVEPSLETCEILKACDNLAQKLYSEFTGESEWKPLVLTKQGLVNGSRAIRMHIESIGAGETATYITELYQRDSSGTTKSFPFTNVDIDELDKMFVYGRLIDADYSFDIYDYQHNAGIRLVARRLTVDCGRY</sequence>
<feature type="region of interest" description="Disordered" evidence="7">
    <location>
        <begin position="202"/>
        <end position="257"/>
    </location>
</feature>
<proteinExistence type="predicted"/>
<keyword evidence="6" id="KW-0460">Magnesium</keyword>
<dbReference type="GO" id="GO:0003676">
    <property type="term" value="F:nucleic acid binding"/>
    <property type="evidence" value="ECO:0007669"/>
    <property type="project" value="InterPro"/>
</dbReference>
<dbReference type="SUPFAM" id="SSF53098">
    <property type="entry name" value="Ribonuclease H-like"/>
    <property type="match status" value="1"/>
</dbReference>
<feature type="domain" description="Exonuclease" evidence="8">
    <location>
        <begin position="9"/>
        <end position="183"/>
    </location>
</feature>
<protein>
    <recommendedName>
        <fullName evidence="8">Exonuclease domain-containing protein</fullName>
    </recommendedName>
</protein>
<evidence type="ECO:0000256" key="6">
    <source>
        <dbReference type="ARBA" id="ARBA00022842"/>
    </source>
</evidence>
<organism evidence="9">
    <name type="scientific">Araucaria cunninghamii</name>
    <name type="common">Hoop pine</name>
    <name type="synonym">Moreton Bay pine</name>
    <dbReference type="NCBI Taxonomy" id="56994"/>
    <lineage>
        <taxon>Eukaryota</taxon>
        <taxon>Viridiplantae</taxon>
        <taxon>Streptophyta</taxon>
        <taxon>Embryophyta</taxon>
        <taxon>Tracheophyta</taxon>
        <taxon>Spermatophyta</taxon>
        <taxon>Pinopsida</taxon>
        <taxon>Pinidae</taxon>
        <taxon>Conifers II</taxon>
        <taxon>Araucariales</taxon>
        <taxon>Araucariaceae</taxon>
        <taxon>Araucaria</taxon>
    </lineage>
</organism>
<dbReference type="PANTHER" id="PTHR30231:SF4">
    <property type="entry name" value="PROTEIN NEN2"/>
    <property type="match status" value="1"/>
</dbReference>
<name>A0A0D6R1T3_ARACU</name>
<dbReference type="GO" id="GO:0008408">
    <property type="term" value="F:3'-5' exonuclease activity"/>
    <property type="evidence" value="ECO:0007669"/>
    <property type="project" value="TreeGrafter"/>
</dbReference>
<evidence type="ECO:0000313" key="9">
    <source>
        <dbReference type="EMBL" id="JAG95870.1"/>
    </source>
</evidence>
<dbReference type="Pfam" id="PF00929">
    <property type="entry name" value="RNase_T"/>
    <property type="match status" value="1"/>
</dbReference>
<dbReference type="InterPro" id="IPR036397">
    <property type="entry name" value="RNaseH_sf"/>
</dbReference>
<keyword evidence="2" id="KW-0540">Nuclease</keyword>
<evidence type="ECO:0000256" key="1">
    <source>
        <dbReference type="ARBA" id="ARBA00001946"/>
    </source>
</evidence>
<evidence type="ECO:0000256" key="7">
    <source>
        <dbReference type="SAM" id="MobiDB-lite"/>
    </source>
</evidence>
<dbReference type="GO" id="GO:0046872">
    <property type="term" value="F:metal ion binding"/>
    <property type="evidence" value="ECO:0007669"/>
    <property type="project" value="UniProtKB-KW"/>
</dbReference>
<evidence type="ECO:0000256" key="4">
    <source>
        <dbReference type="ARBA" id="ARBA00022801"/>
    </source>
</evidence>
<evidence type="ECO:0000256" key="2">
    <source>
        <dbReference type="ARBA" id="ARBA00022722"/>
    </source>
</evidence>
<evidence type="ECO:0000256" key="5">
    <source>
        <dbReference type="ARBA" id="ARBA00022839"/>
    </source>
</evidence>
<dbReference type="AlphaFoldDB" id="A0A0D6R1T3"/>
<dbReference type="PANTHER" id="PTHR30231">
    <property type="entry name" value="DNA POLYMERASE III SUBUNIT EPSILON"/>
    <property type="match status" value="1"/>
</dbReference>
<dbReference type="CDD" id="cd06127">
    <property type="entry name" value="DEDDh"/>
    <property type="match status" value="1"/>
</dbReference>
<accession>A0A0D6R1T3</accession>
<keyword evidence="3" id="KW-0479">Metal-binding</keyword>